<dbReference type="PROSITE" id="PS51892">
    <property type="entry name" value="SUBTILASE"/>
    <property type="match status" value="1"/>
</dbReference>
<accession>A0AAE3ZMD0</accession>
<feature type="active site" description="Charge relay system" evidence="5 6">
    <location>
        <position position="511"/>
    </location>
</feature>
<dbReference type="PRINTS" id="PR00723">
    <property type="entry name" value="SUBTILISIN"/>
</dbReference>
<feature type="domain" description="Peptidase S8/S53" evidence="10">
    <location>
        <begin position="317"/>
        <end position="547"/>
    </location>
</feature>
<dbReference type="RefSeq" id="WP_310410383.1">
    <property type="nucleotide sequence ID" value="NZ_JAVDYC010000001.1"/>
</dbReference>
<feature type="region of interest" description="Disordered" evidence="8">
    <location>
        <begin position="219"/>
        <end position="242"/>
    </location>
</feature>
<dbReference type="InterPro" id="IPR000209">
    <property type="entry name" value="Peptidase_S8/S53_dom"/>
</dbReference>
<evidence type="ECO:0000256" key="9">
    <source>
        <dbReference type="SAM" id="SignalP"/>
    </source>
</evidence>
<dbReference type="EMBL" id="JAVDYC010000001">
    <property type="protein sequence ID" value="MDR7321399.1"/>
    <property type="molecule type" value="Genomic_DNA"/>
</dbReference>
<evidence type="ECO:0000256" key="3">
    <source>
        <dbReference type="ARBA" id="ARBA00022801"/>
    </source>
</evidence>
<dbReference type="InterPro" id="IPR023828">
    <property type="entry name" value="Peptidase_S8_Ser-AS"/>
</dbReference>
<organism evidence="11 12">
    <name type="scientific">Catenuloplanes niger</name>
    <dbReference type="NCBI Taxonomy" id="587534"/>
    <lineage>
        <taxon>Bacteria</taxon>
        <taxon>Bacillati</taxon>
        <taxon>Actinomycetota</taxon>
        <taxon>Actinomycetes</taxon>
        <taxon>Micromonosporales</taxon>
        <taxon>Micromonosporaceae</taxon>
        <taxon>Catenuloplanes</taxon>
    </lineage>
</organism>
<dbReference type="InterPro" id="IPR036852">
    <property type="entry name" value="Peptidase_S8/S53_dom_sf"/>
</dbReference>
<dbReference type="PANTHER" id="PTHR43806:SF11">
    <property type="entry name" value="CEREVISIN-RELATED"/>
    <property type="match status" value="1"/>
</dbReference>
<name>A0AAE3ZMD0_9ACTN</name>
<keyword evidence="2 6" id="KW-0645">Protease</keyword>
<evidence type="ECO:0000259" key="10">
    <source>
        <dbReference type="Pfam" id="PF00082"/>
    </source>
</evidence>
<evidence type="ECO:0000256" key="1">
    <source>
        <dbReference type="ARBA" id="ARBA00011073"/>
    </source>
</evidence>
<sequence length="1165" mass="116964">MSASHRRLLVLPLLAGLLCQAPGVATATGAVPAPSTGVTSTGVTSTGVTSTGVTSTGVTSTGVTSGGVTSFAGAAATHPVTLITGDRVTVTAGDKVAVEPGPGRAGMIFVTRRDGGRLTVTPVDALPLVRDGRLDPRLFQIDTLLEFGYDDRRADLPLIASYDGGGENQPFPGLAVPGATVRDDLTELDAVLLSTDRTRQAAFWSAVVAPSRTLAPPFPAPAGSSSASAGSSPAGTGSSSRPAVSSAVVSSAAPAAPAFASVGSSAGSAGSFRAGVADGVFAAGIGTIWLDGVRQPALERSVPQIGAPAAWQAGHDGTGTTVAVLDSGVDDTHPDLTGRVAGRANLTEGAEDAQDRTGHGTHVASTVAAVAPGASLLDGKVCVDGGCAESWILAGMEWAATRGATVANLSLGGPDSAGTDPLEAAIGNLTGVLFVVAGGNTPLDSAINSPASADAALAVGAVDRSDRLASFSARGPRIGDGALKPELVAPGVDITAARAGTDQRVAMSGTSMAAPHVAGAAALLAQQHPDLSAAALRALLIGGATPLPDIAVVAQGAGRVDVARAITQPVLAEPPVLNLGRASWPHQDDPLITRTVTYRNTGSAALELDLDLSGFPAGMAEVSPATLSVPAGGVATATVTADTRVDGATGLISGRLTASGALVTPVTLDREAESYQVTVAHVGRDGRPLPDYSTLLARADGTVVASLPASPAGDGVVTVRVPAGSYSLMTALVGPGVSVLAQPALTVAGDVRVTLDARQAAPVSARVPATDAVPVFGEVATTLVTPARTVEVGTFGGSLDGFFAGATGPAAAQPGFVARVSSTWTAPGTSGSPYVYHLGWLRRGTMMTGLTRTVTPDQLATVRADHAREGTVVTGRKTAWPVLPDTIMGGFAHPLPFALPFARTEYYNTDGGASWFRSLDEIARVDGVDVAVTSTVAPPQGYRPGAVAESWSRGVFAPSVASPPYDHQWVTRDGDTLRALAPLYGDAAGRAGYSSLATGTVTLTRDGEPLASADGVTAEFALPPDPASYRLEVSASRGGPAVLSTDVRVAWTFRSAHTTGLTRMPLSTIRFAPPVDASNAAPAGRRVTVPVTVHAQPDSAAAPNAQLTVDVSYDDGATWSAAPVTAGTVVLDHPSTPGYVSLRAAAADASGNSVVQTVIRAYRTA</sequence>
<feature type="compositionally biased region" description="Low complexity" evidence="8">
    <location>
        <begin position="35"/>
        <end position="60"/>
    </location>
</feature>
<dbReference type="PROSITE" id="PS00136">
    <property type="entry name" value="SUBTILASE_ASP"/>
    <property type="match status" value="1"/>
</dbReference>
<feature type="chain" id="PRO_5042176060" description="Peptidase S8/S53 domain-containing protein" evidence="9">
    <location>
        <begin position="28"/>
        <end position="1165"/>
    </location>
</feature>
<dbReference type="InterPro" id="IPR022398">
    <property type="entry name" value="Peptidase_S8_His-AS"/>
</dbReference>
<dbReference type="AlphaFoldDB" id="A0AAE3ZMD0"/>
<dbReference type="InterPro" id="IPR050131">
    <property type="entry name" value="Peptidase_S8_subtilisin-like"/>
</dbReference>
<dbReference type="InterPro" id="IPR015500">
    <property type="entry name" value="Peptidase_S8_subtilisin-rel"/>
</dbReference>
<dbReference type="SUPFAM" id="SSF52743">
    <property type="entry name" value="Subtilisin-like"/>
    <property type="match status" value="1"/>
</dbReference>
<dbReference type="InterPro" id="IPR023827">
    <property type="entry name" value="Peptidase_S8_Asp-AS"/>
</dbReference>
<feature type="compositionally biased region" description="Low complexity" evidence="8">
    <location>
        <begin position="221"/>
        <end position="242"/>
    </location>
</feature>
<evidence type="ECO:0000256" key="6">
    <source>
        <dbReference type="PROSITE-ProRule" id="PRU01240"/>
    </source>
</evidence>
<dbReference type="PROSITE" id="PS00137">
    <property type="entry name" value="SUBTILASE_HIS"/>
    <property type="match status" value="1"/>
</dbReference>
<comment type="similarity">
    <text evidence="1 6 7">Belongs to the peptidase S8 family.</text>
</comment>
<proteinExistence type="inferred from homology"/>
<dbReference type="Proteomes" id="UP001183629">
    <property type="component" value="Unassembled WGS sequence"/>
</dbReference>
<evidence type="ECO:0000313" key="12">
    <source>
        <dbReference type="Proteomes" id="UP001183629"/>
    </source>
</evidence>
<keyword evidence="12" id="KW-1185">Reference proteome</keyword>
<evidence type="ECO:0000256" key="8">
    <source>
        <dbReference type="SAM" id="MobiDB-lite"/>
    </source>
</evidence>
<keyword evidence="4 6" id="KW-0720">Serine protease</keyword>
<evidence type="ECO:0000313" key="11">
    <source>
        <dbReference type="EMBL" id="MDR7321399.1"/>
    </source>
</evidence>
<comment type="caution">
    <text evidence="11">The sequence shown here is derived from an EMBL/GenBank/DDBJ whole genome shotgun (WGS) entry which is preliminary data.</text>
</comment>
<dbReference type="Pfam" id="PF00082">
    <property type="entry name" value="Peptidase_S8"/>
    <property type="match status" value="1"/>
</dbReference>
<feature type="active site" description="Charge relay system" evidence="5 6">
    <location>
        <position position="359"/>
    </location>
</feature>
<evidence type="ECO:0000256" key="7">
    <source>
        <dbReference type="RuleBase" id="RU003355"/>
    </source>
</evidence>
<dbReference type="GO" id="GO:0004252">
    <property type="term" value="F:serine-type endopeptidase activity"/>
    <property type="evidence" value="ECO:0007669"/>
    <property type="project" value="UniProtKB-UniRule"/>
</dbReference>
<evidence type="ECO:0000256" key="4">
    <source>
        <dbReference type="ARBA" id="ARBA00022825"/>
    </source>
</evidence>
<keyword evidence="3 6" id="KW-0378">Hydrolase</keyword>
<reference evidence="11 12" key="1">
    <citation type="submission" date="2023-07" db="EMBL/GenBank/DDBJ databases">
        <title>Sequencing the genomes of 1000 actinobacteria strains.</title>
        <authorList>
            <person name="Klenk H.-P."/>
        </authorList>
    </citation>
    <scope>NUCLEOTIDE SEQUENCE [LARGE SCALE GENOMIC DNA]</scope>
    <source>
        <strain evidence="11 12">DSM 44711</strain>
    </source>
</reference>
<dbReference type="PROSITE" id="PS00138">
    <property type="entry name" value="SUBTILASE_SER"/>
    <property type="match status" value="1"/>
</dbReference>
<keyword evidence="9" id="KW-0732">Signal</keyword>
<dbReference type="GO" id="GO:0006508">
    <property type="term" value="P:proteolysis"/>
    <property type="evidence" value="ECO:0007669"/>
    <property type="project" value="UniProtKB-KW"/>
</dbReference>
<protein>
    <recommendedName>
        <fullName evidence="10">Peptidase S8/S53 domain-containing protein</fullName>
    </recommendedName>
</protein>
<feature type="active site" description="Charge relay system" evidence="5 6">
    <location>
        <position position="326"/>
    </location>
</feature>
<gene>
    <name evidence="11" type="ORF">J2S44_001649</name>
</gene>
<feature type="region of interest" description="Disordered" evidence="8">
    <location>
        <begin position="29"/>
        <end position="60"/>
    </location>
</feature>
<dbReference type="PANTHER" id="PTHR43806">
    <property type="entry name" value="PEPTIDASE S8"/>
    <property type="match status" value="1"/>
</dbReference>
<feature type="signal peptide" evidence="9">
    <location>
        <begin position="1"/>
        <end position="27"/>
    </location>
</feature>
<dbReference type="Gene3D" id="3.40.50.200">
    <property type="entry name" value="Peptidase S8/S53 domain"/>
    <property type="match status" value="1"/>
</dbReference>
<evidence type="ECO:0000256" key="5">
    <source>
        <dbReference type="PIRSR" id="PIRSR615500-1"/>
    </source>
</evidence>
<evidence type="ECO:0000256" key="2">
    <source>
        <dbReference type="ARBA" id="ARBA00022670"/>
    </source>
</evidence>